<gene>
    <name evidence="2" type="primary">jg13986</name>
    <name evidence="2" type="ORF">PAEG_LOCUS11250</name>
</gene>
<evidence type="ECO:0000313" key="2">
    <source>
        <dbReference type="EMBL" id="CAH2233122.1"/>
    </source>
</evidence>
<name>A0A8S4RC71_9NEOP</name>
<reference evidence="2" key="1">
    <citation type="submission" date="2022-03" db="EMBL/GenBank/DDBJ databases">
        <authorList>
            <person name="Lindestad O."/>
        </authorList>
    </citation>
    <scope>NUCLEOTIDE SEQUENCE</scope>
</reference>
<keyword evidence="3" id="KW-1185">Reference proteome</keyword>
<sequence length="75" mass="8202">MQMTNLMGMQCLYAFGHERSASCNMPPCAHQFGVGVKPRVPLITPENPPGPEYSISTILLSDRNKHGDSTSPDEL</sequence>
<organism evidence="2 3">
    <name type="scientific">Pararge aegeria aegeria</name>
    <dbReference type="NCBI Taxonomy" id="348720"/>
    <lineage>
        <taxon>Eukaryota</taxon>
        <taxon>Metazoa</taxon>
        <taxon>Ecdysozoa</taxon>
        <taxon>Arthropoda</taxon>
        <taxon>Hexapoda</taxon>
        <taxon>Insecta</taxon>
        <taxon>Pterygota</taxon>
        <taxon>Neoptera</taxon>
        <taxon>Endopterygota</taxon>
        <taxon>Lepidoptera</taxon>
        <taxon>Glossata</taxon>
        <taxon>Ditrysia</taxon>
        <taxon>Papilionoidea</taxon>
        <taxon>Nymphalidae</taxon>
        <taxon>Satyrinae</taxon>
        <taxon>Satyrini</taxon>
        <taxon>Parargina</taxon>
        <taxon>Pararge</taxon>
    </lineage>
</organism>
<evidence type="ECO:0000313" key="3">
    <source>
        <dbReference type="Proteomes" id="UP000838756"/>
    </source>
</evidence>
<accession>A0A8S4RC71</accession>
<feature type="region of interest" description="Disordered" evidence="1">
    <location>
        <begin position="45"/>
        <end position="75"/>
    </location>
</feature>
<evidence type="ECO:0000256" key="1">
    <source>
        <dbReference type="SAM" id="MobiDB-lite"/>
    </source>
</evidence>
<protein>
    <submittedName>
        <fullName evidence="2">Jg13986 protein</fullName>
    </submittedName>
</protein>
<proteinExistence type="predicted"/>
<dbReference type="Proteomes" id="UP000838756">
    <property type="component" value="Unassembled WGS sequence"/>
</dbReference>
<comment type="caution">
    <text evidence="2">The sequence shown here is derived from an EMBL/GenBank/DDBJ whole genome shotgun (WGS) entry which is preliminary data.</text>
</comment>
<dbReference type="EMBL" id="CAKXAJ010024941">
    <property type="protein sequence ID" value="CAH2233122.1"/>
    <property type="molecule type" value="Genomic_DNA"/>
</dbReference>
<dbReference type="AlphaFoldDB" id="A0A8S4RC71"/>